<proteinExistence type="predicted"/>
<dbReference type="Proteomes" id="UP000000784">
    <property type="component" value="Chromosome"/>
</dbReference>
<keyword evidence="2" id="KW-1185">Reference proteome</keyword>
<protein>
    <submittedName>
        <fullName evidence="1">Uncharacterized protein</fullName>
    </submittedName>
</protein>
<reference evidence="2" key="2">
    <citation type="submission" date="2007-11" db="EMBL/GenBank/DDBJ databases">
        <title>Complete sequence of Delftia acidovorans DSM 14801 / SPH-1.</title>
        <authorList>
            <person name="Copeland A."/>
            <person name="Lucas S."/>
            <person name="Lapidus A."/>
            <person name="Barry K."/>
            <person name="Glavina del Rio T."/>
            <person name="Dalin E."/>
            <person name="Tice H."/>
            <person name="Pitluck S."/>
            <person name="Lowry S."/>
            <person name="Clum A."/>
            <person name="Schmutz J."/>
            <person name="Larimer F."/>
            <person name="Land M."/>
            <person name="Hauser L."/>
            <person name="Kyrpides N."/>
            <person name="Kim E."/>
            <person name="Schleheck D."/>
            <person name="Richardson P."/>
        </authorList>
    </citation>
    <scope>NUCLEOTIDE SEQUENCE [LARGE SCALE GENOMIC DNA]</scope>
    <source>
        <strain evidence="2">DSM 14801 / SPH-1</strain>
    </source>
</reference>
<reference evidence="1 2" key="1">
    <citation type="journal article" date="2004" name="Appl. Environ. Microbiol.">
        <title>Mineralization of individual congeners of linear alkylbenzenesulfonate by defined pairs of heterotrophic bacteria.</title>
        <authorList>
            <person name="Schleheck D."/>
            <person name="Knepper T.P."/>
            <person name="Fischer K."/>
            <person name="Cook A.M."/>
        </authorList>
    </citation>
    <scope>NUCLEOTIDE SEQUENCE [LARGE SCALE GENOMIC DNA]</scope>
    <source>
        <strain evidence="2">DSM 14801 / SPH-1</strain>
    </source>
</reference>
<dbReference type="STRING" id="398578.Daci_1334"/>
<gene>
    <name evidence="1" type="ordered locus">Daci_1334</name>
</gene>
<sequence>MDLMLSFNNIYGQPAALMRRRIWSGEERKISGVSAHIANAFKPVRSVSPANFSASMGLYNGRLYFLAKGGNVYTTPDLKTLTHRLLAGGENSIITSIAQLGGVVIVGTQYRSGMYTSYGGYVSVDDGLTFRNALATPRFVRAGDYFYALSSSMVRSKTGLDTAWSATSMPSGEVWSHVLHNGEIYFTLSIINNVFYNAAYSLDGVSFILSNKFANERSKFPSGAYIQSAAVIGKKFVMVGVQGGQIYTVMTENGIDFEQFSQSLESGVEGEEFRSWIIQVVAADGVMYMRAATSDTAGIIRTRVFSSIDGISWRALPAIATRSSLIDPSNGMFELAPGQGIYAIPWADADHAFISDTVNDRDFYYELGAA</sequence>
<dbReference type="SUPFAM" id="SSF110296">
    <property type="entry name" value="Oligoxyloglucan reducing end-specific cellobiohydrolase"/>
    <property type="match status" value="1"/>
</dbReference>
<accession>A9BY43</accession>
<organism evidence="1 2">
    <name type="scientific">Delftia acidovorans (strain DSM 14801 / SPH-1)</name>
    <dbReference type="NCBI Taxonomy" id="398578"/>
    <lineage>
        <taxon>Bacteria</taxon>
        <taxon>Pseudomonadati</taxon>
        <taxon>Pseudomonadota</taxon>
        <taxon>Betaproteobacteria</taxon>
        <taxon>Burkholderiales</taxon>
        <taxon>Comamonadaceae</taxon>
        <taxon>Delftia</taxon>
    </lineage>
</organism>
<dbReference type="EMBL" id="CP000884">
    <property type="protein sequence ID" value="ABX33978.1"/>
    <property type="molecule type" value="Genomic_DNA"/>
</dbReference>
<evidence type="ECO:0000313" key="1">
    <source>
        <dbReference type="EMBL" id="ABX33978.1"/>
    </source>
</evidence>
<dbReference type="AlphaFoldDB" id="A9BY43"/>
<name>A9BY43_DELAS</name>
<evidence type="ECO:0000313" key="2">
    <source>
        <dbReference type="Proteomes" id="UP000000784"/>
    </source>
</evidence>
<dbReference type="HOGENOM" id="CLU_747472_0_0_4"/>
<dbReference type="KEGG" id="dac:Daci_1334"/>